<dbReference type="Pfam" id="PF01556">
    <property type="entry name" value="DnaJ_C"/>
    <property type="match status" value="1"/>
</dbReference>
<dbReference type="InterPro" id="IPR012724">
    <property type="entry name" value="DnaJ"/>
</dbReference>
<dbReference type="GO" id="GO:0009408">
    <property type="term" value="P:response to heat"/>
    <property type="evidence" value="ECO:0007669"/>
    <property type="project" value="InterPro"/>
</dbReference>
<dbReference type="AlphaFoldDB" id="A0A7N0VFQ6"/>
<keyword evidence="3 6" id="KW-0863">Zinc-finger</keyword>
<dbReference type="Gramene" id="Kaladp0822s0013.2.v1.1">
    <property type="protein sequence ID" value="Kaladp0822s0013.2.v1.1"/>
    <property type="gene ID" value="Kaladp0822s0013.v1.1"/>
</dbReference>
<evidence type="ECO:0000256" key="1">
    <source>
        <dbReference type="ARBA" id="ARBA00022723"/>
    </source>
</evidence>
<dbReference type="PANTHER" id="PTHR43096">
    <property type="entry name" value="DNAJ HOMOLOG 1, MITOCHONDRIAL-RELATED"/>
    <property type="match status" value="1"/>
</dbReference>
<keyword evidence="4 6" id="KW-0862">Zinc</keyword>
<dbReference type="GO" id="GO:0031072">
    <property type="term" value="F:heat shock protein binding"/>
    <property type="evidence" value="ECO:0007669"/>
    <property type="project" value="InterPro"/>
</dbReference>
<keyword evidence="5" id="KW-0143">Chaperone</keyword>
<evidence type="ECO:0000259" key="9">
    <source>
        <dbReference type="PROSITE" id="PS51188"/>
    </source>
</evidence>
<dbReference type="PRINTS" id="PR00625">
    <property type="entry name" value="JDOMAIN"/>
</dbReference>
<dbReference type="SUPFAM" id="SSF57938">
    <property type="entry name" value="DnaJ/Hsp40 cysteine-rich domain"/>
    <property type="match status" value="1"/>
</dbReference>
<dbReference type="CDD" id="cd06257">
    <property type="entry name" value="DnaJ"/>
    <property type="match status" value="1"/>
</dbReference>
<dbReference type="EnsemblPlants" id="Kaladp0822s0013.1.v1.1">
    <property type="protein sequence ID" value="Kaladp0822s0013.1.v1.1"/>
    <property type="gene ID" value="Kaladp0822s0013.v1.1"/>
</dbReference>
<evidence type="ECO:0000256" key="2">
    <source>
        <dbReference type="ARBA" id="ARBA00022737"/>
    </source>
</evidence>
<protein>
    <recommendedName>
        <fullName evidence="12">Chaperone protein DnaJ</fullName>
    </recommendedName>
</protein>
<feature type="region of interest" description="Disordered" evidence="7">
    <location>
        <begin position="416"/>
        <end position="435"/>
    </location>
</feature>
<organism evidence="10 11">
    <name type="scientific">Kalanchoe fedtschenkoi</name>
    <name type="common">Lavender scallops</name>
    <name type="synonym">South American air plant</name>
    <dbReference type="NCBI Taxonomy" id="63787"/>
    <lineage>
        <taxon>Eukaryota</taxon>
        <taxon>Viridiplantae</taxon>
        <taxon>Streptophyta</taxon>
        <taxon>Embryophyta</taxon>
        <taxon>Tracheophyta</taxon>
        <taxon>Spermatophyta</taxon>
        <taxon>Magnoliopsida</taxon>
        <taxon>eudicotyledons</taxon>
        <taxon>Gunneridae</taxon>
        <taxon>Pentapetalae</taxon>
        <taxon>Saxifragales</taxon>
        <taxon>Crassulaceae</taxon>
        <taxon>Kalanchoe</taxon>
    </lineage>
</organism>
<dbReference type="InterPro" id="IPR018253">
    <property type="entry name" value="DnaJ_domain_CS"/>
</dbReference>
<feature type="zinc finger region" description="CR-type" evidence="6">
    <location>
        <begin position="180"/>
        <end position="262"/>
    </location>
</feature>
<dbReference type="Gene3D" id="2.60.260.20">
    <property type="entry name" value="Urease metallochaperone UreE, N-terminal domain"/>
    <property type="match status" value="2"/>
</dbReference>
<dbReference type="PROSITE" id="PS51188">
    <property type="entry name" value="ZF_CR"/>
    <property type="match status" value="1"/>
</dbReference>
<dbReference type="GO" id="GO:0042026">
    <property type="term" value="P:protein refolding"/>
    <property type="evidence" value="ECO:0007669"/>
    <property type="project" value="TreeGrafter"/>
</dbReference>
<keyword evidence="1 6" id="KW-0479">Metal-binding</keyword>
<dbReference type="SUPFAM" id="SSF46565">
    <property type="entry name" value="Chaperone J-domain"/>
    <property type="match status" value="1"/>
</dbReference>
<evidence type="ECO:0000313" key="10">
    <source>
        <dbReference type="EnsemblPlants" id="Kaladp0822s0013.1.v1.1"/>
    </source>
</evidence>
<evidence type="ECO:0000259" key="8">
    <source>
        <dbReference type="PROSITE" id="PS50076"/>
    </source>
</evidence>
<dbReference type="InterPro" id="IPR008971">
    <property type="entry name" value="HSP40/DnaJ_pept-bd"/>
</dbReference>
<dbReference type="InterPro" id="IPR002939">
    <property type="entry name" value="DnaJ_C"/>
</dbReference>
<evidence type="ECO:0008006" key="12">
    <source>
        <dbReference type="Google" id="ProtNLM"/>
    </source>
</evidence>
<evidence type="ECO:0000313" key="11">
    <source>
        <dbReference type="Proteomes" id="UP000594263"/>
    </source>
</evidence>
<dbReference type="PROSITE" id="PS50076">
    <property type="entry name" value="DNAJ_2"/>
    <property type="match status" value="1"/>
</dbReference>
<dbReference type="EnsemblPlants" id="Kaladp0822s0013.2.v1.1">
    <property type="protein sequence ID" value="Kaladp0822s0013.2.v1.1"/>
    <property type="gene ID" value="Kaladp0822s0013.v1.1"/>
</dbReference>
<dbReference type="PROSITE" id="PS00636">
    <property type="entry name" value="DNAJ_1"/>
    <property type="match status" value="1"/>
</dbReference>
<reference evidence="10" key="1">
    <citation type="submission" date="2021-01" db="UniProtKB">
        <authorList>
            <consortium name="EnsemblPlants"/>
        </authorList>
    </citation>
    <scope>IDENTIFICATION</scope>
</reference>
<proteinExistence type="inferred from homology"/>
<dbReference type="FunFam" id="2.10.230.10:FF:000002">
    <property type="entry name" value="Molecular chaperone DnaJ"/>
    <property type="match status" value="1"/>
</dbReference>
<evidence type="ECO:0000256" key="7">
    <source>
        <dbReference type="SAM" id="MobiDB-lite"/>
    </source>
</evidence>
<dbReference type="SMART" id="SM00271">
    <property type="entry name" value="DnaJ"/>
    <property type="match status" value="1"/>
</dbReference>
<dbReference type="SUPFAM" id="SSF49493">
    <property type="entry name" value="HSP40/DnaJ peptide-binding domain"/>
    <property type="match status" value="2"/>
</dbReference>
<dbReference type="PANTHER" id="PTHR43096:SF26">
    <property type="entry name" value="CR-TYPE DOMAIN-CONTAINING PROTEIN"/>
    <property type="match status" value="1"/>
</dbReference>
<dbReference type="InterPro" id="IPR001305">
    <property type="entry name" value="HSP_DnaJ_Cys-rich_dom"/>
</dbReference>
<feature type="domain" description="J" evidence="8">
    <location>
        <begin position="53"/>
        <end position="117"/>
    </location>
</feature>
<evidence type="ECO:0000256" key="6">
    <source>
        <dbReference type="PROSITE-ProRule" id="PRU00546"/>
    </source>
</evidence>
<dbReference type="InterPro" id="IPR036410">
    <property type="entry name" value="HSP_DnaJ_Cys-rich_dom_sf"/>
</dbReference>
<keyword evidence="2" id="KW-0677">Repeat</keyword>
<dbReference type="GO" id="GO:0008270">
    <property type="term" value="F:zinc ion binding"/>
    <property type="evidence" value="ECO:0007669"/>
    <property type="project" value="UniProtKB-KW"/>
</dbReference>
<name>A0A7N0VFQ6_KALFE</name>
<dbReference type="CDD" id="cd10747">
    <property type="entry name" value="DnaJ_C"/>
    <property type="match status" value="1"/>
</dbReference>
<evidence type="ECO:0000256" key="3">
    <source>
        <dbReference type="ARBA" id="ARBA00022771"/>
    </source>
</evidence>
<dbReference type="OMA" id="NWFCTAS"/>
<dbReference type="InterPro" id="IPR036869">
    <property type="entry name" value="J_dom_sf"/>
</dbReference>
<dbReference type="Pfam" id="PF00226">
    <property type="entry name" value="DnaJ"/>
    <property type="match status" value="1"/>
</dbReference>
<dbReference type="Gene3D" id="1.10.287.110">
    <property type="entry name" value="DnaJ domain"/>
    <property type="match status" value="1"/>
</dbReference>
<accession>A0A7N0VFQ6</accession>
<dbReference type="HAMAP" id="MF_01152">
    <property type="entry name" value="DnaJ"/>
    <property type="match status" value="1"/>
</dbReference>
<dbReference type="Gramene" id="Kaladp0822s0013.1.v1.1">
    <property type="protein sequence ID" value="Kaladp0822s0013.1.v1.1"/>
    <property type="gene ID" value="Kaladp0822s0013.v1.1"/>
</dbReference>
<feature type="domain" description="CR-type" evidence="9">
    <location>
        <begin position="180"/>
        <end position="262"/>
    </location>
</feature>
<dbReference type="Proteomes" id="UP000594263">
    <property type="component" value="Unplaced"/>
</dbReference>
<dbReference type="GO" id="GO:0005524">
    <property type="term" value="F:ATP binding"/>
    <property type="evidence" value="ECO:0007669"/>
    <property type="project" value="InterPro"/>
</dbReference>
<dbReference type="CDD" id="cd10719">
    <property type="entry name" value="DnaJ_zf"/>
    <property type="match status" value="1"/>
</dbReference>
<sequence>MPLVLSIPKPFASPFSQTHINMPRDCSRFLTPSIINSRRKRRFTGGIRAAKLDYYATLNVKRNATLQEIKSSYRKLARLYHPDSSKKPGAEEKFKEISAAYEVLSDDEKRSLYDQFGEAGLHGEYERPYGGSQGMDTFDAFDSFFGGGNPFFGERGEPGEEGNLSIRHDMHLSFEESVFGGEQKIEVSALDSCDSCNGSGAKSSECVKSCHQCGGRGVVMSTQKTPFGVISQVSTCQKCGGIGKIITEKCLKCRGAGNVRSNRSIRLVIPPGVSDGATLRVKEEGNYDRKKGVIGDLFLVFHVDEKVGVRREGLNLYSDVNIDYIEAILGSIVQVETVDGLRELRIPPGTQPGDIVKLPNMGVPDMNKPSVRGAHHFVVKVLIPKDISEKEQALLRELATIKASHEGNYGRSLDGYKNSKSSSHHPTFKPGMKRSSSLWDSIKGILRGRKSGSRFASVCVSTPPILWKSKKTDTSLTPLLVAAIVGAYIFKLIVKTGCERFLEHKRNSCRVIDLSS</sequence>
<evidence type="ECO:0000256" key="4">
    <source>
        <dbReference type="ARBA" id="ARBA00022833"/>
    </source>
</evidence>
<dbReference type="Gene3D" id="2.10.230.10">
    <property type="entry name" value="Heat shock protein DnaJ, cysteine-rich domain"/>
    <property type="match status" value="1"/>
</dbReference>
<keyword evidence="11" id="KW-1185">Reference proteome</keyword>
<evidence type="ECO:0000256" key="5">
    <source>
        <dbReference type="ARBA" id="ARBA00023186"/>
    </source>
</evidence>
<dbReference type="InterPro" id="IPR001623">
    <property type="entry name" value="DnaJ_domain"/>
</dbReference>
<dbReference type="Pfam" id="PF00684">
    <property type="entry name" value="DnaJ_CXXCXGXG"/>
    <property type="match status" value="1"/>
</dbReference>
<dbReference type="GO" id="GO:0051082">
    <property type="term" value="F:unfolded protein binding"/>
    <property type="evidence" value="ECO:0007669"/>
    <property type="project" value="InterPro"/>
</dbReference>
<dbReference type="GO" id="GO:0009535">
    <property type="term" value="C:chloroplast thylakoid membrane"/>
    <property type="evidence" value="ECO:0007669"/>
    <property type="project" value="TreeGrafter"/>
</dbReference>